<gene>
    <name evidence="2" type="ORF">GUH15_31345</name>
</gene>
<dbReference type="Pfam" id="PF00126">
    <property type="entry name" value="HTH_1"/>
    <property type="match status" value="1"/>
</dbReference>
<reference evidence="2" key="1">
    <citation type="submission" date="2020-01" db="EMBL/GenBank/DDBJ databases">
        <authorList>
            <person name="Richard D."/>
        </authorList>
    </citation>
    <scope>NUCLEOTIDE SEQUENCE</scope>
    <source>
        <strain evidence="2">JP541</strain>
    </source>
</reference>
<name>A0A8I0H906_XANCI</name>
<proteinExistence type="predicted"/>
<organism evidence="2 3">
    <name type="scientific">Xanthomonas citri pv. citri</name>
    <dbReference type="NCBI Taxonomy" id="611301"/>
    <lineage>
        <taxon>Bacteria</taxon>
        <taxon>Pseudomonadati</taxon>
        <taxon>Pseudomonadota</taxon>
        <taxon>Gammaproteobacteria</taxon>
        <taxon>Lysobacterales</taxon>
        <taxon>Lysobacteraceae</taxon>
        <taxon>Xanthomonas</taxon>
    </lineage>
</organism>
<dbReference type="Gene3D" id="1.10.10.10">
    <property type="entry name" value="Winged helix-like DNA-binding domain superfamily/Winged helix DNA-binding domain"/>
    <property type="match status" value="1"/>
</dbReference>
<dbReference type="InterPro" id="IPR000847">
    <property type="entry name" value="LysR_HTH_N"/>
</dbReference>
<dbReference type="PROSITE" id="PS50931">
    <property type="entry name" value="HTH_LYSR"/>
    <property type="match status" value="1"/>
</dbReference>
<sequence length="30" mass="3501">MLVDFRQLETFVEVCEQMSFTKAASNLYIS</sequence>
<dbReference type="EMBL" id="JAABFR010002623">
    <property type="protein sequence ID" value="MBD4340458.1"/>
    <property type="molecule type" value="Genomic_DNA"/>
</dbReference>
<evidence type="ECO:0000313" key="3">
    <source>
        <dbReference type="Proteomes" id="UP000653002"/>
    </source>
</evidence>
<protein>
    <submittedName>
        <fullName evidence="2">LysR family transcriptional regulator</fullName>
    </submittedName>
</protein>
<feature type="domain" description="HTH lysR-type" evidence="1">
    <location>
        <begin position="3"/>
        <end position="30"/>
    </location>
</feature>
<accession>A0A8I0H906</accession>
<dbReference type="AlphaFoldDB" id="A0A8I0H906"/>
<comment type="caution">
    <text evidence="2">The sequence shown here is derived from an EMBL/GenBank/DDBJ whole genome shotgun (WGS) entry which is preliminary data.</text>
</comment>
<feature type="non-terminal residue" evidence="2">
    <location>
        <position position="30"/>
    </location>
</feature>
<dbReference type="InterPro" id="IPR036388">
    <property type="entry name" value="WH-like_DNA-bd_sf"/>
</dbReference>
<dbReference type="GO" id="GO:0003700">
    <property type="term" value="F:DNA-binding transcription factor activity"/>
    <property type="evidence" value="ECO:0007669"/>
    <property type="project" value="InterPro"/>
</dbReference>
<dbReference type="Proteomes" id="UP000653002">
    <property type="component" value="Unassembled WGS sequence"/>
</dbReference>
<evidence type="ECO:0000313" key="2">
    <source>
        <dbReference type="EMBL" id="MBD4340458.1"/>
    </source>
</evidence>
<evidence type="ECO:0000259" key="1">
    <source>
        <dbReference type="PROSITE" id="PS50931"/>
    </source>
</evidence>